<feature type="region of interest" description="Disordered" evidence="1">
    <location>
        <begin position="1"/>
        <end position="25"/>
    </location>
</feature>
<gene>
    <name evidence="2" type="ORF">HannXRQ_Chr03g0063711</name>
</gene>
<dbReference type="Proteomes" id="UP000215914">
    <property type="component" value="Chromosome 3"/>
</dbReference>
<dbReference type="EMBL" id="CM007892">
    <property type="protein sequence ID" value="OTG30366.1"/>
    <property type="molecule type" value="Genomic_DNA"/>
</dbReference>
<organism evidence="2 3">
    <name type="scientific">Helianthus annuus</name>
    <name type="common">Common sunflower</name>
    <dbReference type="NCBI Taxonomy" id="4232"/>
    <lineage>
        <taxon>Eukaryota</taxon>
        <taxon>Viridiplantae</taxon>
        <taxon>Streptophyta</taxon>
        <taxon>Embryophyta</taxon>
        <taxon>Tracheophyta</taxon>
        <taxon>Spermatophyta</taxon>
        <taxon>Magnoliopsida</taxon>
        <taxon>eudicotyledons</taxon>
        <taxon>Gunneridae</taxon>
        <taxon>Pentapetalae</taxon>
        <taxon>asterids</taxon>
        <taxon>campanulids</taxon>
        <taxon>Asterales</taxon>
        <taxon>Asteraceae</taxon>
        <taxon>Asteroideae</taxon>
        <taxon>Heliantheae alliance</taxon>
        <taxon>Heliantheae</taxon>
        <taxon>Helianthus</taxon>
    </lineage>
</organism>
<evidence type="ECO:0000256" key="1">
    <source>
        <dbReference type="SAM" id="MobiDB-lite"/>
    </source>
</evidence>
<proteinExistence type="predicted"/>
<evidence type="ECO:0000313" key="2">
    <source>
        <dbReference type="EMBL" id="OTG30366.1"/>
    </source>
</evidence>
<protein>
    <submittedName>
        <fullName evidence="2">Uncharacterized protein</fullName>
    </submittedName>
</protein>
<evidence type="ECO:0000313" key="3">
    <source>
        <dbReference type="Proteomes" id="UP000215914"/>
    </source>
</evidence>
<dbReference type="InParanoid" id="A0A251V5I7"/>
<accession>A0A251V5I7</accession>
<reference evidence="3" key="1">
    <citation type="journal article" date="2017" name="Nature">
        <title>The sunflower genome provides insights into oil metabolism, flowering and Asterid evolution.</title>
        <authorList>
            <person name="Badouin H."/>
            <person name="Gouzy J."/>
            <person name="Grassa C.J."/>
            <person name="Murat F."/>
            <person name="Staton S.E."/>
            <person name="Cottret L."/>
            <person name="Lelandais-Briere C."/>
            <person name="Owens G.L."/>
            <person name="Carrere S."/>
            <person name="Mayjonade B."/>
            <person name="Legrand L."/>
            <person name="Gill N."/>
            <person name="Kane N.C."/>
            <person name="Bowers J.E."/>
            <person name="Hubner S."/>
            <person name="Bellec A."/>
            <person name="Berard A."/>
            <person name="Berges H."/>
            <person name="Blanchet N."/>
            <person name="Boniface M.C."/>
            <person name="Brunel D."/>
            <person name="Catrice O."/>
            <person name="Chaidir N."/>
            <person name="Claudel C."/>
            <person name="Donnadieu C."/>
            <person name="Faraut T."/>
            <person name="Fievet G."/>
            <person name="Helmstetter N."/>
            <person name="King M."/>
            <person name="Knapp S.J."/>
            <person name="Lai Z."/>
            <person name="Le Paslier M.C."/>
            <person name="Lippi Y."/>
            <person name="Lorenzon L."/>
            <person name="Mandel J.R."/>
            <person name="Marage G."/>
            <person name="Marchand G."/>
            <person name="Marquand E."/>
            <person name="Bret-Mestries E."/>
            <person name="Morien E."/>
            <person name="Nambeesan S."/>
            <person name="Nguyen T."/>
            <person name="Pegot-Espagnet P."/>
            <person name="Pouilly N."/>
            <person name="Raftis F."/>
            <person name="Sallet E."/>
            <person name="Schiex T."/>
            <person name="Thomas J."/>
            <person name="Vandecasteele C."/>
            <person name="Vares D."/>
            <person name="Vear F."/>
            <person name="Vautrin S."/>
            <person name="Crespi M."/>
            <person name="Mangin B."/>
            <person name="Burke J.M."/>
            <person name="Salse J."/>
            <person name="Munos S."/>
            <person name="Vincourt P."/>
            <person name="Rieseberg L.H."/>
            <person name="Langlade N.B."/>
        </authorList>
    </citation>
    <scope>NUCLEOTIDE SEQUENCE [LARGE SCALE GENOMIC DNA]</scope>
    <source>
        <strain evidence="3">cv. SF193</strain>
    </source>
</reference>
<sequence>MYSTSGDDGGNLSSSISAHSCPQQSATTEVIIEKRGFAKVQIPSVNSAQPFSIASSDL</sequence>
<keyword evidence="3" id="KW-1185">Reference proteome</keyword>
<name>A0A251V5I7_HELAN</name>
<dbReference type="AlphaFoldDB" id="A0A251V5I7"/>